<organism evidence="1">
    <name type="scientific">Oryza brachyantha</name>
    <name type="common">malo sina</name>
    <dbReference type="NCBI Taxonomy" id="4533"/>
    <lineage>
        <taxon>Eukaryota</taxon>
        <taxon>Viridiplantae</taxon>
        <taxon>Streptophyta</taxon>
        <taxon>Embryophyta</taxon>
        <taxon>Tracheophyta</taxon>
        <taxon>Spermatophyta</taxon>
        <taxon>Magnoliopsida</taxon>
        <taxon>Liliopsida</taxon>
        <taxon>Poales</taxon>
        <taxon>Poaceae</taxon>
        <taxon>BOP clade</taxon>
        <taxon>Oryzoideae</taxon>
        <taxon>Oryzeae</taxon>
        <taxon>Oryzinae</taxon>
        <taxon>Oryza</taxon>
    </lineage>
</organism>
<sequence>MERLDRHEGLPVFSNQHLTEPAPILSFSPALAGHFVKKLQSQFMLSCCNLDKLIHSTILDCFRRRVLSNRKA</sequence>
<name>J3MZ10_ORYBR</name>
<dbReference type="AlphaFoldDB" id="J3MZ10"/>
<evidence type="ECO:0000313" key="2">
    <source>
        <dbReference type="Proteomes" id="UP000006038"/>
    </source>
</evidence>
<evidence type="ECO:0000313" key="1">
    <source>
        <dbReference type="EnsemblPlants" id="OB09G22390.1"/>
    </source>
</evidence>
<dbReference type="Proteomes" id="UP000006038">
    <property type="component" value="Chromosome 9"/>
</dbReference>
<accession>J3MZ10</accession>
<protein>
    <submittedName>
        <fullName evidence="1">Uncharacterized protein</fullName>
    </submittedName>
</protein>
<reference evidence="1" key="2">
    <citation type="submission" date="2013-04" db="UniProtKB">
        <authorList>
            <consortium name="EnsemblPlants"/>
        </authorList>
    </citation>
    <scope>IDENTIFICATION</scope>
</reference>
<dbReference type="Gramene" id="OB09G22390.1">
    <property type="protein sequence ID" value="OB09G22390.1"/>
    <property type="gene ID" value="OB09G22390"/>
</dbReference>
<keyword evidence="2" id="KW-1185">Reference proteome</keyword>
<dbReference type="EnsemblPlants" id="OB09G22390.1">
    <property type="protein sequence ID" value="OB09G22390.1"/>
    <property type="gene ID" value="OB09G22390"/>
</dbReference>
<dbReference type="HOGENOM" id="CLU_2726250_0_0_1"/>
<reference evidence="1" key="1">
    <citation type="journal article" date="2013" name="Nat. Commun.">
        <title>Whole-genome sequencing of Oryza brachyantha reveals mechanisms underlying Oryza genome evolution.</title>
        <authorList>
            <person name="Chen J."/>
            <person name="Huang Q."/>
            <person name="Gao D."/>
            <person name="Wang J."/>
            <person name="Lang Y."/>
            <person name="Liu T."/>
            <person name="Li B."/>
            <person name="Bai Z."/>
            <person name="Luis Goicoechea J."/>
            <person name="Liang C."/>
            <person name="Chen C."/>
            <person name="Zhang W."/>
            <person name="Sun S."/>
            <person name="Liao Y."/>
            <person name="Zhang X."/>
            <person name="Yang L."/>
            <person name="Song C."/>
            <person name="Wang M."/>
            <person name="Shi J."/>
            <person name="Liu G."/>
            <person name="Liu J."/>
            <person name="Zhou H."/>
            <person name="Zhou W."/>
            <person name="Yu Q."/>
            <person name="An N."/>
            <person name="Chen Y."/>
            <person name="Cai Q."/>
            <person name="Wang B."/>
            <person name="Liu B."/>
            <person name="Min J."/>
            <person name="Huang Y."/>
            <person name="Wu H."/>
            <person name="Li Z."/>
            <person name="Zhang Y."/>
            <person name="Yin Y."/>
            <person name="Song W."/>
            <person name="Jiang J."/>
            <person name="Jackson S.A."/>
            <person name="Wing R.A."/>
            <person name="Wang J."/>
            <person name="Chen M."/>
        </authorList>
    </citation>
    <scope>NUCLEOTIDE SEQUENCE [LARGE SCALE GENOMIC DNA]</scope>
    <source>
        <strain evidence="1">cv. IRGC 101232</strain>
    </source>
</reference>
<proteinExistence type="predicted"/>